<dbReference type="SUPFAM" id="SSF51120">
    <property type="entry name" value="beta-Roll"/>
    <property type="match status" value="1"/>
</dbReference>
<dbReference type="Proteomes" id="UP000232003">
    <property type="component" value="Chromosome"/>
</dbReference>
<dbReference type="EMBL" id="CP024785">
    <property type="protein sequence ID" value="AUB37019.1"/>
    <property type="molecule type" value="Genomic_DNA"/>
</dbReference>
<evidence type="ECO:0000313" key="1">
    <source>
        <dbReference type="EMBL" id="AUB37019.1"/>
    </source>
</evidence>
<dbReference type="Gene3D" id="2.150.10.10">
    <property type="entry name" value="Serralysin-like metalloprotease, C-terminal"/>
    <property type="match status" value="1"/>
</dbReference>
<accession>A0A2K8SNK5</accession>
<reference evidence="1 2" key="1">
    <citation type="submission" date="2017-11" db="EMBL/GenBank/DDBJ databases">
        <title>Complete genome of a free-living desiccation-tolerant cyanobacterium and its photosynthetic adaptation to extreme terrestrial habitat.</title>
        <authorList>
            <person name="Shang J."/>
        </authorList>
    </citation>
    <scope>NUCLEOTIDE SEQUENCE [LARGE SCALE GENOMIC DNA]</scope>
    <source>
        <strain evidence="1 2">CCNUN1</strain>
    </source>
</reference>
<dbReference type="InterPro" id="IPR011049">
    <property type="entry name" value="Serralysin-like_metalloprot_C"/>
</dbReference>
<sequence length="108" mass="11404">MFRSGARYNAGGLGVDTITDFNRNNDRIVLSQATFVGLNNLSDIRIVANDTAAGTSSGLITYSLGTGNLFFNQNLASPGYGTGSLFANIDNDNNAPPVLRAINFEIVA</sequence>
<protein>
    <submittedName>
        <fullName evidence="1">Ca2+-binding protein, RTX toxin-related</fullName>
    </submittedName>
</protein>
<dbReference type="OrthoDB" id="574739at2"/>
<dbReference type="AlphaFoldDB" id="A0A2K8SNK5"/>
<organism evidence="1 2">
    <name type="scientific">Nostoc flagelliforme CCNUN1</name>
    <dbReference type="NCBI Taxonomy" id="2038116"/>
    <lineage>
        <taxon>Bacteria</taxon>
        <taxon>Bacillati</taxon>
        <taxon>Cyanobacteriota</taxon>
        <taxon>Cyanophyceae</taxon>
        <taxon>Nostocales</taxon>
        <taxon>Nostocaceae</taxon>
        <taxon>Nostoc</taxon>
    </lineage>
</organism>
<dbReference type="RefSeq" id="WP_100898783.1">
    <property type="nucleotide sequence ID" value="NZ_CAWNNC010000001.1"/>
</dbReference>
<keyword evidence="2" id="KW-1185">Reference proteome</keyword>
<gene>
    <name evidence="1" type="ORF">COO91_02951</name>
</gene>
<evidence type="ECO:0000313" key="2">
    <source>
        <dbReference type="Proteomes" id="UP000232003"/>
    </source>
</evidence>
<dbReference type="KEGG" id="nfl:COO91_02951"/>
<name>A0A2K8SNK5_9NOSO</name>
<proteinExistence type="predicted"/>